<feature type="transmembrane region" description="Helical" evidence="2">
    <location>
        <begin position="195"/>
        <end position="218"/>
    </location>
</feature>
<evidence type="ECO:0000313" key="5">
    <source>
        <dbReference type="Proteomes" id="UP000313849"/>
    </source>
</evidence>
<feature type="compositionally biased region" description="Polar residues" evidence="1">
    <location>
        <begin position="62"/>
        <end position="76"/>
    </location>
</feature>
<keyword evidence="2" id="KW-0472">Membrane</keyword>
<dbReference type="Proteomes" id="UP000313849">
    <property type="component" value="Unassembled WGS sequence"/>
</dbReference>
<feature type="domain" description="Septum formation-related" evidence="3">
    <location>
        <begin position="246"/>
        <end position="333"/>
    </location>
</feature>
<keyword evidence="2" id="KW-0812">Transmembrane</keyword>
<dbReference type="InterPro" id="IPR026004">
    <property type="entry name" value="Septum_form"/>
</dbReference>
<evidence type="ECO:0000259" key="3">
    <source>
        <dbReference type="Pfam" id="PF13845"/>
    </source>
</evidence>
<organism evidence="4 5">
    <name type="scientific">Miniimonas arenae</name>
    <dbReference type="NCBI Taxonomy" id="676201"/>
    <lineage>
        <taxon>Bacteria</taxon>
        <taxon>Bacillati</taxon>
        <taxon>Actinomycetota</taxon>
        <taxon>Actinomycetes</taxon>
        <taxon>Micrococcales</taxon>
        <taxon>Beutenbergiaceae</taxon>
        <taxon>Miniimonas</taxon>
    </lineage>
</organism>
<accession>A0A5C5BGG3</accession>
<dbReference type="RefSeq" id="WP_139985677.1">
    <property type="nucleotide sequence ID" value="NZ_VENP01000003.1"/>
</dbReference>
<keyword evidence="2" id="KW-1133">Transmembrane helix</keyword>
<feature type="compositionally biased region" description="Low complexity" evidence="1">
    <location>
        <begin position="21"/>
        <end position="61"/>
    </location>
</feature>
<dbReference type="OrthoDB" id="3628931at2"/>
<dbReference type="Pfam" id="PF13845">
    <property type="entry name" value="Septum_form"/>
    <property type="match status" value="1"/>
</dbReference>
<protein>
    <recommendedName>
        <fullName evidence="3">Septum formation-related domain-containing protein</fullName>
    </recommendedName>
</protein>
<evidence type="ECO:0000313" key="4">
    <source>
        <dbReference type="EMBL" id="TNU76840.1"/>
    </source>
</evidence>
<feature type="compositionally biased region" description="Pro residues" evidence="1">
    <location>
        <begin position="11"/>
        <end position="20"/>
    </location>
</feature>
<dbReference type="AlphaFoldDB" id="A0A5C5BGG3"/>
<feature type="compositionally biased region" description="Low complexity" evidence="1">
    <location>
        <begin position="83"/>
        <end position="112"/>
    </location>
</feature>
<sequence length="354" mass="35488">MTTPYGRDPDAGPPAQPPVQPGAQAGPQQPTTPPTSAWGVPGAGAPAAQSQSQAQGPTPSAQWSGAPQQGYPQSPQAGGPQGYPSAQPSAGQQPAAGRQGYAPQQGYGQQQPTAYTAPQYAAQSPAARPPGAPGAPGGGAPTGPATPPARRTGNPGAGLGWLGAALGLLVGFVGIVLGAMSISRSRAARASITPGVVAVLVGAVQVIALMVTIGLLIARGLGGSVMGSNPGDTDSAREIEVTELSLGNCIEEMTWDGAPVLQVPCVDAHTAEVMSQFEASGNAYPGEDELWDQAQDSCTGMTVPSGVDTTNLFYDAVVPTLDDWDSGHRMVSCLLVSDGATMYGSATAGDLRVQ</sequence>
<name>A0A5C5BGG3_9MICO</name>
<dbReference type="EMBL" id="VENP01000003">
    <property type="protein sequence ID" value="TNU76840.1"/>
    <property type="molecule type" value="Genomic_DNA"/>
</dbReference>
<reference evidence="4 5" key="1">
    <citation type="submission" date="2019-06" db="EMBL/GenBank/DDBJ databases">
        <title>Draft genome sequence of Miniimonas arenae KCTC 19750T isolated from sea sand.</title>
        <authorList>
            <person name="Park S.-J."/>
        </authorList>
    </citation>
    <scope>NUCLEOTIDE SEQUENCE [LARGE SCALE GENOMIC DNA]</scope>
    <source>
        <strain evidence="4 5">KCTC 19750</strain>
    </source>
</reference>
<evidence type="ECO:0000256" key="1">
    <source>
        <dbReference type="SAM" id="MobiDB-lite"/>
    </source>
</evidence>
<feature type="region of interest" description="Disordered" evidence="1">
    <location>
        <begin position="1"/>
        <end position="154"/>
    </location>
</feature>
<feature type="transmembrane region" description="Helical" evidence="2">
    <location>
        <begin position="159"/>
        <end position="183"/>
    </location>
</feature>
<keyword evidence="5" id="KW-1185">Reference proteome</keyword>
<proteinExistence type="predicted"/>
<evidence type="ECO:0000256" key="2">
    <source>
        <dbReference type="SAM" id="Phobius"/>
    </source>
</evidence>
<gene>
    <name evidence="4" type="ORF">FH969_01725</name>
</gene>
<comment type="caution">
    <text evidence="4">The sequence shown here is derived from an EMBL/GenBank/DDBJ whole genome shotgun (WGS) entry which is preliminary data.</text>
</comment>